<name>A0A919YM41_9BACL</name>
<comment type="caution">
    <text evidence="4">The sequence shown here is derived from an EMBL/GenBank/DDBJ whole genome shotgun (WGS) entry which is preliminary data.</text>
</comment>
<keyword evidence="5" id="KW-1185">Reference proteome</keyword>
<gene>
    <name evidence="4" type="ORF">J34TS1_55170</name>
</gene>
<keyword evidence="1" id="KW-0808">Transferase</keyword>
<evidence type="ECO:0000313" key="5">
    <source>
        <dbReference type="Proteomes" id="UP000682811"/>
    </source>
</evidence>
<dbReference type="Gene3D" id="3.40.630.30">
    <property type="match status" value="1"/>
</dbReference>
<dbReference type="PANTHER" id="PTHR43877">
    <property type="entry name" value="AMINOALKYLPHOSPHONATE N-ACETYLTRANSFERASE-RELATED-RELATED"/>
    <property type="match status" value="1"/>
</dbReference>
<evidence type="ECO:0000256" key="1">
    <source>
        <dbReference type="ARBA" id="ARBA00022679"/>
    </source>
</evidence>
<dbReference type="AlphaFoldDB" id="A0A919YM41"/>
<proteinExistence type="predicted"/>
<accession>A0A919YM41</accession>
<dbReference type="RefSeq" id="WP_212980867.1">
    <property type="nucleotide sequence ID" value="NZ_AP025343.1"/>
</dbReference>
<dbReference type="Pfam" id="PF00583">
    <property type="entry name" value="Acetyltransf_1"/>
    <property type="match status" value="1"/>
</dbReference>
<keyword evidence="2" id="KW-0012">Acyltransferase</keyword>
<dbReference type="GO" id="GO:0016747">
    <property type="term" value="F:acyltransferase activity, transferring groups other than amino-acyl groups"/>
    <property type="evidence" value="ECO:0007669"/>
    <property type="project" value="InterPro"/>
</dbReference>
<organism evidence="4 5">
    <name type="scientific">Paenibacillus azoreducens</name>
    <dbReference type="NCBI Taxonomy" id="116718"/>
    <lineage>
        <taxon>Bacteria</taxon>
        <taxon>Bacillati</taxon>
        <taxon>Bacillota</taxon>
        <taxon>Bacilli</taxon>
        <taxon>Bacillales</taxon>
        <taxon>Paenibacillaceae</taxon>
        <taxon>Paenibacillus</taxon>
    </lineage>
</organism>
<evidence type="ECO:0000259" key="3">
    <source>
        <dbReference type="PROSITE" id="PS51186"/>
    </source>
</evidence>
<reference evidence="4 5" key="1">
    <citation type="submission" date="2021-03" db="EMBL/GenBank/DDBJ databases">
        <title>Antimicrobial resistance genes in bacteria isolated from Japanese honey, and their potential for conferring macrolide and lincosamide resistance in the American foulbrood pathogen Paenibacillus larvae.</title>
        <authorList>
            <person name="Okamoto M."/>
            <person name="Kumagai M."/>
            <person name="Kanamori H."/>
            <person name="Takamatsu D."/>
        </authorList>
    </citation>
    <scope>NUCLEOTIDE SEQUENCE [LARGE SCALE GENOMIC DNA]</scope>
    <source>
        <strain evidence="4 5">J34TS1</strain>
    </source>
</reference>
<dbReference type="EMBL" id="BORT01000037">
    <property type="protein sequence ID" value="GIO50752.1"/>
    <property type="molecule type" value="Genomic_DNA"/>
</dbReference>
<dbReference type="PROSITE" id="PS51186">
    <property type="entry name" value="GNAT"/>
    <property type="match status" value="1"/>
</dbReference>
<evidence type="ECO:0000256" key="2">
    <source>
        <dbReference type="ARBA" id="ARBA00023315"/>
    </source>
</evidence>
<feature type="domain" description="N-acetyltransferase" evidence="3">
    <location>
        <begin position="2"/>
        <end position="145"/>
    </location>
</feature>
<dbReference type="SUPFAM" id="SSF55729">
    <property type="entry name" value="Acyl-CoA N-acyltransferases (Nat)"/>
    <property type="match status" value="1"/>
</dbReference>
<dbReference type="PANTHER" id="PTHR43877:SF2">
    <property type="entry name" value="AMINOALKYLPHOSPHONATE N-ACETYLTRANSFERASE-RELATED"/>
    <property type="match status" value="1"/>
</dbReference>
<dbReference type="CDD" id="cd04301">
    <property type="entry name" value="NAT_SF"/>
    <property type="match status" value="1"/>
</dbReference>
<dbReference type="Proteomes" id="UP000682811">
    <property type="component" value="Unassembled WGS sequence"/>
</dbReference>
<protein>
    <submittedName>
        <fullName evidence="4">N-acetyltransferase</fullName>
    </submittedName>
</protein>
<sequence>MVTIRHIQEKELPALGRLYEELMEIHTNVDQMRQVFKSAERSGNYHLIGAFYEGELAGSLLGIVCLDFIGACKPFMVIENVIVSDRIRRQGIGKKLMEEIEKIARENGCGYIILVSGEQRKEAHVFYEQLGYRDEKVEGFRKHLH</sequence>
<dbReference type="InterPro" id="IPR050832">
    <property type="entry name" value="Bact_Acetyltransf"/>
</dbReference>
<evidence type="ECO:0000313" key="4">
    <source>
        <dbReference type="EMBL" id="GIO50752.1"/>
    </source>
</evidence>
<dbReference type="InterPro" id="IPR016181">
    <property type="entry name" value="Acyl_CoA_acyltransferase"/>
</dbReference>
<dbReference type="InterPro" id="IPR000182">
    <property type="entry name" value="GNAT_dom"/>
</dbReference>